<feature type="chain" id="PRO_5037014512" evidence="2">
    <location>
        <begin position="22"/>
        <end position="943"/>
    </location>
</feature>
<dbReference type="EMBL" id="JAENII010000001">
    <property type="protein sequence ID" value="MBK1825522.1"/>
    <property type="molecule type" value="Genomic_DNA"/>
</dbReference>
<keyword evidence="4" id="KW-1185">Reference proteome</keyword>
<feature type="signal peptide" evidence="2">
    <location>
        <begin position="1"/>
        <end position="21"/>
    </location>
</feature>
<evidence type="ECO:0000313" key="3">
    <source>
        <dbReference type="EMBL" id="MBK1825522.1"/>
    </source>
</evidence>
<reference evidence="3" key="1">
    <citation type="submission" date="2021-01" db="EMBL/GenBank/DDBJ databases">
        <title>Modified the classification status of verrucomicrobia.</title>
        <authorList>
            <person name="Feng X."/>
        </authorList>
    </citation>
    <scope>NUCLEOTIDE SEQUENCE</scope>
    <source>
        <strain evidence="3">KCTC 22201</strain>
    </source>
</reference>
<evidence type="ECO:0000256" key="1">
    <source>
        <dbReference type="ARBA" id="ARBA00022729"/>
    </source>
</evidence>
<dbReference type="AlphaFoldDB" id="A0A934R9F9"/>
<dbReference type="NCBIfam" id="TIGR02601">
    <property type="entry name" value="autotrns_rpt"/>
    <property type="match status" value="2"/>
</dbReference>
<keyword evidence="1 2" id="KW-0732">Signal</keyword>
<dbReference type="RefSeq" id="WP_200275220.1">
    <property type="nucleotide sequence ID" value="NZ_JAENII010000001.1"/>
</dbReference>
<dbReference type="InterPro" id="IPR013425">
    <property type="entry name" value="Autotrns_rpt"/>
</dbReference>
<sequence length="943" mass="95798">MNYTSSLALAALALATANSSATTTLTSANFDLDADATWDSGLPGPGNDGIINANYNFDDMGSGNTNGNFTLVPGTYSLTQTAGDGLGDQWNLNGNSDFTFNLNGGTKTSDGGTFFVNGYTYKIDGGSLTKTGGESRIANGAEFNLASGSYSATNTRLIGGSITVSGGTFSSDTLDLEGGTFTQTGGTVTTTHATLAIAQSVAGGKIANLEGGTFVNDTATALVASSNVTVNIGGDFVFDATSATGLFNSISGTSTIDFASDWTGSLILDSSTAWDDVFEAEGRVSVDGAVLNPGEFEFFFQNTSGVITLSIAPQPATAKWTGLGGSTWDFDSTANFASNEPADPLNNTTFDVATSVVNAVIFDDTYEFNGGSTGVGSFAVDVASGGISDTAVTFSNDSNAYVVSSPDANGISGTTSVTTSGASTVTLLGTHAYTGATMIEAGTLNLGDGSTDGSIVDSAITNDSALIVHNTGSITHNAIINGNGSFEKLGAGTLTLAANYLNGGSVTLTGGDLVFQGVPRASSHSIASSTVLELNSAGGFNIGAGFDTTFTGTGTLISTGMGTLRWGEAKAVFELGSGALIDVQNGLFVGASHGNVASRAEEWTNNLSDLHVESDATFNGSEGNIRVNVLTGGGTIASGGNPATTGYTGFTFGVDDGSGTFDGVLDNNGTLLGNFTKVGSGTQTLTGINLYTGNTTVTEGTLTLASGGELTMAPEANGVCNVIAGAAAGSGVIQLDGALYLELIGADITNGNSWLLVDDTDLSVNYGATFSVSSPLGLFTETAGVWTLMDGDNEWTFTEATGILSLVAPDSGYATWLGLYPTLSDTSPTGDPEKDGIENTLEYVLNGNPEVSDPSILPTLDTSGADFVFTFTRREESANDTTQVFQYGSDLMGWTDLNITPPTATEVTLGTPADGLQTVTVTISKSLAVDGKLFGRLTATLNE</sequence>
<proteinExistence type="predicted"/>
<name>A0A934R9F9_9BACT</name>
<evidence type="ECO:0000313" key="4">
    <source>
        <dbReference type="Proteomes" id="UP000658278"/>
    </source>
</evidence>
<organism evidence="3 4">
    <name type="scientific">Haloferula rosea</name>
    <dbReference type="NCBI Taxonomy" id="490093"/>
    <lineage>
        <taxon>Bacteria</taxon>
        <taxon>Pseudomonadati</taxon>
        <taxon>Verrucomicrobiota</taxon>
        <taxon>Verrucomicrobiia</taxon>
        <taxon>Verrucomicrobiales</taxon>
        <taxon>Verrucomicrobiaceae</taxon>
        <taxon>Haloferula</taxon>
    </lineage>
</organism>
<dbReference type="InterPro" id="IPR011050">
    <property type="entry name" value="Pectin_lyase_fold/virulence"/>
</dbReference>
<protein>
    <submittedName>
        <fullName evidence="3">Autotransporter-associated beta strand repeat-containing protein</fullName>
    </submittedName>
</protein>
<gene>
    <name evidence="3" type="ORF">JIN81_00700</name>
</gene>
<dbReference type="SUPFAM" id="SSF51126">
    <property type="entry name" value="Pectin lyase-like"/>
    <property type="match status" value="1"/>
</dbReference>
<dbReference type="Gene3D" id="2.160.20.20">
    <property type="match status" value="1"/>
</dbReference>
<comment type="caution">
    <text evidence="3">The sequence shown here is derived from an EMBL/GenBank/DDBJ whole genome shotgun (WGS) entry which is preliminary data.</text>
</comment>
<evidence type="ECO:0000256" key="2">
    <source>
        <dbReference type="SAM" id="SignalP"/>
    </source>
</evidence>
<dbReference type="Proteomes" id="UP000658278">
    <property type="component" value="Unassembled WGS sequence"/>
</dbReference>
<dbReference type="Pfam" id="PF12951">
    <property type="entry name" value="PATR"/>
    <property type="match status" value="3"/>
</dbReference>
<accession>A0A934R9F9</accession>
<dbReference type="InterPro" id="IPR012332">
    <property type="entry name" value="Autotransporter_pectin_lyase_C"/>
</dbReference>